<sequence length="61" mass="6656">MTFAEMMANGMGFPVFVGKAHATTFRRAEWGGLQVGLTVFALSLALSHGEREQMAENHNNS</sequence>
<protein>
    <submittedName>
        <fullName evidence="1">Uncharacterized protein</fullName>
    </submittedName>
</protein>
<gene>
    <name evidence="1" type="ORF">NEISICOT_00374</name>
</gene>
<dbReference type="AlphaFoldDB" id="C6M1I9"/>
<accession>C6M1I9</accession>
<organism evidence="1 2">
    <name type="scientific">Neisseria sicca ATCC 29256</name>
    <dbReference type="NCBI Taxonomy" id="547045"/>
    <lineage>
        <taxon>Bacteria</taxon>
        <taxon>Pseudomonadati</taxon>
        <taxon>Pseudomonadota</taxon>
        <taxon>Betaproteobacteria</taxon>
        <taxon>Neisseriales</taxon>
        <taxon>Neisseriaceae</taxon>
        <taxon>Neisseria</taxon>
    </lineage>
</organism>
<evidence type="ECO:0000313" key="2">
    <source>
        <dbReference type="Proteomes" id="UP000005365"/>
    </source>
</evidence>
<evidence type="ECO:0000313" key="1">
    <source>
        <dbReference type="EMBL" id="EET45668.1"/>
    </source>
</evidence>
<name>C6M1I9_NEISI</name>
<reference evidence="1" key="1">
    <citation type="submission" date="2009-07" db="EMBL/GenBank/DDBJ databases">
        <authorList>
            <person name="Weinstock G."/>
            <person name="Sodergren E."/>
            <person name="Clifton S."/>
            <person name="Fulton L."/>
            <person name="Fulton B."/>
            <person name="Courtney L."/>
            <person name="Fronick C."/>
            <person name="Harrison M."/>
            <person name="Strong C."/>
            <person name="Farmer C."/>
            <person name="Delahaunty K."/>
            <person name="Markovic C."/>
            <person name="Hall O."/>
            <person name="Minx P."/>
            <person name="Tomlinson C."/>
            <person name="Mitreva M."/>
            <person name="Nelson J."/>
            <person name="Hou S."/>
            <person name="Wollam A."/>
            <person name="Pepin K.H."/>
            <person name="Johnson M."/>
            <person name="Bhonagiri V."/>
            <person name="Nash W.E."/>
            <person name="Warren W."/>
            <person name="Chinwalla A."/>
            <person name="Mardis E.R."/>
            <person name="Wilson R.K."/>
        </authorList>
    </citation>
    <scope>NUCLEOTIDE SEQUENCE [LARGE SCALE GENOMIC DNA]</scope>
    <source>
        <strain evidence="1">ATCC 29256</strain>
    </source>
</reference>
<keyword evidence="2" id="KW-1185">Reference proteome</keyword>
<comment type="caution">
    <text evidence="1">The sequence shown here is derived from an EMBL/GenBank/DDBJ whole genome shotgun (WGS) entry which is preliminary data.</text>
</comment>
<proteinExistence type="predicted"/>
<dbReference type="Proteomes" id="UP000005365">
    <property type="component" value="Unassembled WGS sequence"/>
</dbReference>
<dbReference type="EMBL" id="ACKO02000002">
    <property type="protein sequence ID" value="EET45668.1"/>
    <property type="molecule type" value="Genomic_DNA"/>
</dbReference>